<dbReference type="InterPro" id="IPR010496">
    <property type="entry name" value="AL/BT2_dom"/>
</dbReference>
<gene>
    <name evidence="2" type="ORF">ACFSR2_12770</name>
</gene>
<sequence length="245" mass="28024">MKKTFTQSLATVSFAALMLMACTEKKEEVKLNQLTEEEKKEGWTLLFDGKTTDGWHLYNQGKVPSSWIVQDSALYCKADTFGVAHGDLVSDNEFENFDLSFEWKIAEAGNSGVFINVQEKEENPTAWASGPEYQLLEKTHHDYAVTSKKWAGSLYNFTEQKTDAPIKPVDQWNQSRIKQQNGKIEFYLNDKLTAEQDFTSQAWKDSVAKSGFKTFPEFGKYTKGHIALQEWSKGIMFRNIKIKTL</sequence>
<proteinExistence type="predicted"/>
<organism evidence="2 3">
    <name type="scientific">Emticicia soli</name>
    <dbReference type="NCBI Taxonomy" id="2027878"/>
    <lineage>
        <taxon>Bacteria</taxon>
        <taxon>Pseudomonadati</taxon>
        <taxon>Bacteroidota</taxon>
        <taxon>Cytophagia</taxon>
        <taxon>Cytophagales</taxon>
        <taxon>Leadbetterellaceae</taxon>
        <taxon>Emticicia</taxon>
    </lineage>
</organism>
<dbReference type="PROSITE" id="PS51257">
    <property type="entry name" value="PROKAR_LIPOPROTEIN"/>
    <property type="match status" value="1"/>
</dbReference>
<evidence type="ECO:0000313" key="3">
    <source>
        <dbReference type="Proteomes" id="UP001597510"/>
    </source>
</evidence>
<accession>A0ABW5J8T4</accession>
<dbReference type="Proteomes" id="UP001597510">
    <property type="component" value="Unassembled WGS sequence"/>
</dbReference>
<evidence type="ECO:0000313" key="2">
    <source>
        <dbReference type="EMBL" id="MFD2521762.1"/>
    </source>
</evidence>
<comment type="caution">
    <text evidence="2">The sequence shown here is derived from an EMBL/GenBank/DDBJ whole genome shotgun (WGS) entry which is preliminary data.</text>
</comment>
<dbReference type="Pfam" id="PF06439">
    <property type="entry name" value="3keto-disac_hyd"/>
    <property type="match status" value="1"/>
</dbReference>
<protein>
    <submittedName>
        <fullName evidence="2">DUF1080 domain-containing protein</fullName>
    </submittedName>
</protein>
<keyword evidence="3" id="KW-1185">Reference proteome</keyword>
<dbReference type="EMBL" id="JBHULC010000011">
    <property type="protein sequence ID" value="MFD2521762.1"/>
    <property type="molecule type" value="Genomic_DNA"/>
</dbReference>
<dbReference type="RefSeq" id="WP_340236037.1">
    <property type="nucleotide sequence ID" value="NZ_JBBEWC010000005.1"/>
</dbReference>
<dbReference type="Gene3D" id="2.60.120.560">
    <property type="entry name" value="Exo-inulinase, domain 1"/>
    <property type="match status" value="1"/>
</dbReference>
<feature type="domain" description="3-keto-alpha-glucoside-1,2-lyase/3-keto-2-hydroxy-glucal hydratase" evidence="1">
    <location>
        <begin position="42"/>
        <end position="243"/>
    </location>
</feature>
<reference evidence="3" key="1">
    <citation type="journal article" date="2019" name="Int. J. Syst. Evol. Microbiol.">
        <title>The Global Catalogue of Microorganisms (GCM) 10K type strain sequencing project: providing services to taxonomists for standard genome sequencing and annotation.</title>
        <authorList>
            <consortium name="The Broad Institute Genomics Platform"/>
            <consortium name="The Broad Institute Genome Sequencing Center for Infectious Disease"/>
            <person name="Wu L."/>
            <person name="Ma J."/>
        </authorList>
    </citation>
    <scope>NUCLEOTIDE SEQUENCE [LARGE SCALE GENOMIC DNA]</scope>
    <source>
        <strain evidence="3">KCTC 52344</strain>
    </source>
</reference>
<name>A0ABW5J8T4_9BACT</name>
<evidence type="ECO:0000259" key="1">
    <source>
        <dbReference type="Pfam" id="PF06439"/>
    </source>
</evidence>